<name>A0AAI9YEA3_9PEZI</name>
<protein>
    <submittedName>
        <fullName evidence="2">Uncharacterized protein</fullName>
    </submittedName>
</protein>
<sequence length="354" mass="39998">MSRQVISKPTMGPARRTRAQSQALINSAGATAAVSKMTGIAVPNLNRSNTSTTEPQAEKVKKVAKGKKVQKPKPRFDTFHPFPRLPNEIKAMILCEYIDFGPAIIYAHCKANKSTPGLIDVNTGNDGKRSKYKCIAELTKGIPGFEAYVEGQIGVSFKDLSCRPEQGVRKGKDLMVLVFHDKWGHPLDWYSHSQRKLNREQFMPGIENIGVMYDLTRLHGLCAGSRLSRPHIPGSYELHMLVNNLRDIKNFYLLVKLRGGSQTEQKKWMKKQLGIAKRCSNNFMVFEDKQRTWVEISRKTVKHQAYSSLLKDADKLLKTTELYYRLVGRQLGGPPNVQFRTLVASHFLNKKLGI</sequence>
<dbReference type="EMBL" id="MPDP01000001">
    <property type="protein sequence ID" value="KAK1499435.1"/>
    <property type="molecule type" value="Genomic_DNA"/>
</dbReference>
<dbReference type="AlphaFoldDB" id="A0AAI9YEA3"/>
<dbReference type="Proteomes" id="UP001239213">
    <property type="component" value="Unassembled WGS sequence"/>
</dbReference>
<keyword evidence="3" id="KW-1185">Reference proteome</keyword>
<evidence type="ECO:0000256" key="1">
    <source>
        <dbReference type="SAM" id="MobiDB-lite"/>
    </source>
</evidence>
<reference evidence="2" key="1">
    <citation type="submission" date="2016-11" db="EMBL/GenBank/DDBJ databases">
        <title>The genome sequence of Colletotrichum cuscutae.</title>
        <authorList>
            <person name="Baroncelli R."/>
        </authorList>
    </citation>
    <scope>NUCLEOTIDE SEQUENCE</scope>
    <source>
        <strain evidence="2">IMI 304802</strain>
    </source>
</reference>
<evidence type="ECO:0000313" key="2">
    <source>
        <dbReference type="EMBL" id="KAK1499435.1"/>
    </source>
</evidence>
<accession>A0AAI9YEA3</accession>
<proteinExistence type="predicted"/>
<organism evidence="2 3">
    <name type="scientific">Colletotrichum cuscutae</name>
    <dbReference type="NCBI Taxonomy" id="1209917"/>
    <lineage>
        <taxon>Eukaryota</taxon>
        <taxon>Fungi</taxon>
        <taxon>Dikarya</taxon>
        <taxon>Ascomycota</taxon>
        <taxon>Pezizomycotina</taxon>
        <taxon>Sordariomycetes</taxon>
        <taxon>Hypocreomycetidae</taxon>
        <taxon>Glomerellales</taxon>
        <taxon>Glomerellaceae</taxon>
        <taxon>Colletotrichum</taxon>
        <taxon>Colletotrichum acutatum species complex</taxon>
    </lineage>
</organism>
<feature type="region of interest" description="Disordered" evidence="1">
    <location>
        <begin position="1"/>
        <end position="21"/>
    </location>
</feature>
<evidence type="ECO:0000313" key="3">
    <source>
        <dbReference type="Proteomes" id="UP001239213"/>
    </source>
</evidence>
<comment type="caution">
    <text evidence="2">The sequence shown here is derived from an EMBL/GenBank/DDBJ whole genome shotgun (WGS) entry which is preliminary data.</text>
</comment>
<gene>
    <name evidence="2" type="ORF">CCUS01_00159</name>
</gene>